<dbReference type="NCBIfam" id="TIGR03797">
    <property type="entry name" value="NHLM_micro_ABC2"/>
    <property type="match status" value="1"/>
</dbReference>
<feature type="transmembrane region" description="Helical" evidence="9">
    <location>
        <begin position="231"/>
        <end position="251"/>
    </location>
</feature>
<keyword evidence="7 9" id="KW-1133">Transmembrane helix</keyword>
<evidence type="ECO:0000256" key="9">
    <source>
        <dbReference type="SAM" id="Phobius"/>
    </source>
</evidence>
<dbReference type="PROSITE" id="PS50893">
    <property type="entry name" value="ABC_TRANSPORTER_2"/>
    <property type="match status" value="1"/>
</dbReference>
<dbReference type="GO" id="GO:0005524">
    <property type="term" value="F:ATP binding"/>
    <property type="evidence" value="ECO:0007669"/>
    <property type="project" value="UniProtKB-KW"/>
</dbReference>
<feature type="transmembrane region" description="Helical" evidence="9">
    <location>
        <begin position="194"/>
        <end position="219"/>
    </location>
</feature>
<accession>A0A560IZS6</accession>
<proteinExistence type="predicted"/>
<evidence type="ECO:0000259" key="10">
    <source>
        <dbReference type="PROSITE" id="PS50893"/>
    </source>
</evidence>
<evidence type="ECO:0000256" key="5">
    <source>
        <dbReference type="ARBA" id="ARBA00022741"/>
    </source>
</evidence>
<dbReference type="InterPro" id="IPR027417">
    <property type="entry name" value="P-loop_NTPase"/>
</dbReference>
<dbReference type="PANTHER" id="PTHR24221:SF654">
    <property type="entry name" value="ATP-BINDING CASSETTE SUB-FAMILY B MEMBER 6"/>
    <property type="match status" value="1"/>
</dbReference>
<evidence type="ECO:0000256" key="6">
    <source>
        <dbReference type="ARBA" id="ARBA00022840"/>
    </source>
</evidence>
<dbReference type="SUPFAM" id="SSF52540">
    <property type="entry name" value="P-loop containing nucleoside triphosphate hydrolases"/>
    <property type="match status" value="1"/>
</dbReference>
<keyword evidence="8 9" id="KW-0472">Membrane</keyword>
<dbReference type="SMART" id="SM00382">
    <property type="entry name" value="AAA"/>
    <property type="match status" value="1"/>
</dbReference>
<evidence type="ECO:0000256" key="8">
    <source>
        <dbReference type="ARBA" id="ARBA00023136"/>
    </source>
</evidence>
<protein>
    <submittedName>
        <fullName evidence="12">NHLM bacteriocin system ABC transporter ATP-binding protein</fullName>
    </submittedName>
</protein>
<evidence type="ECO:0000256" key="3">
    <source>
        <dbReference type="ARBA" id="ARBA00022475"/>
    </source>
</evidence>
<dbReference type="Pfam" id="PF00005">
    <property type="entry name" value="ABC_tran"/>
    <property type="match status" value="1"/>
</dbReference>
<evidence type="ECO:0000256" key="7">
    <source>
        <dbReference type="ARBA" id="ARBA00022989"/>
    </source>
</evidence>
<dbReference type="InterPro" id="IPR036640">
    <property type="entry name" value="ABC1_TM_sf"/>
</dbReference>
<evidence type="ECO:0000256" key="4">
    <source>
        <dbReference type="ARBA" id="ARBA00022692"/>
    </source>
</evidence>
<reference evidence="12 13" key="1">
    <citation type="submission" date="2019-06" db="EMBL/GenBank/DDBJ databases">
        <title>Genomic Encyclopedia of Type Strains, Phase IV (KMG-V): Genome sequencing to study the core and pangenomes of soil and plant-associated prokaryotes.</title>
        <authorList>
            <person name="Whitman W."/>
        </authorList>
    </citation>
    <scope>NUCLEOTIDE SEQUENCE [LARGE SCALE GENOMIC DNA]</scope>
    <source>
        <strain evidence="12 13">BR 11140</strain>
    </source>
</reference>
<feature type="transmembrane region" description="Helical" evidence="9">
    <location>
        <begin position="21"/>
        <end position="41"/>
    </location>
</feature>
<sequence length="746" mass="78507">MDDTDRLEKDERAARDRHAGLLALQALSGVLGGGVLGGGVLGPDRGATHASLLAPLSEQPLVLAFAHLGAVLGFEVCLPPRQQGGAPTPALEVLARASRVRLRGVQLDPGWWRQDSGAFLLLRPAPLSPLALSPGGRGRYTVYDPDTRVARPLPAAEAAALAGQAYALYPPLPDQALTPGGLAKGLLRARMGDLATLAGGTLLAGVFTMGVPLAMGYLLEGAIPDSNLGRVVQVAVALALLAVMTLLLRLATQLTMLRIEGLEGSRVQAAVMDRLLRLPTGFFRGYSTGDMATRVMAVARLEKALTASTINAVMTGMVALVSYAVMLGYSWRLGLVAIVLTLMLAVVTVVLGLLRVRHEAAAIRGDARMSGLTLELASGIAKLRLAAAEDRAFLRWARLYAEASRAQFGADRAAGLLDTVGVGYQAFATATLLAVCVMGGWTDTVALGLLAAFVTAFTAALEGLRGLAAAAVEMVGLAPIVQHARPILQALPEAADKADPGTLTGAIELSRVTFQYQPDTPRILDTLSVSVRPGEFVAFVGPSGTGKSTLFRLLLGFERPDAGLVLYDGVDLAGLDLRAVRRQCGVVLQHGRLMPGTLMDNVLGAATHLGQEAAWDALAQVALADDVRRMPMGLHTLITDGGTGLSGGQVQRLLLARALVARPRIMMLDEATSALDNHTQAAVTASLDKIAGTRLVIAHRLSTVRRADRIIVLNQGRVEEEGAFDTLMARDGFFAAFARRQLTRDT</sequence>
<dbReference type="GO" id="GO:0034040">
    <property type="term" value="F:ATPase-coupled lipid transmembrane transporter activity"/>
    <property type="evidence" value="ECO:0007669"/>
    <property type="project" value="TreeGrafter"/>
</dbReference>
<evidence type="ECO:0000313" key="13">
    <source>
        <dbReference type="Proteomes" id="UP000318050"/>
    </source>
</evidence>
<feature type="domain" description="ABC transporter" evidence="10">
    <location>
        <begin position="507"/>
        <end position="740"/>
    </location>
</feature>
<dbReference type="SUPFAM" id="SSF90123">
    <property type="entry name" value="ABC transporter transmembrane region"/>
    <property type="match status" value="1"/>
</dbReference>
<gene>
    <name evidence="12" type="ORF">FBZ92_101301</name>
</gene>
<dbReference type="PROSITE" id="PS50929">
    <property type="entry name" value="ABC_TM1F"/>
    <property type="match status" value="1"/>
</dbReference>
<dbReference type="InterPro" id="IPR011527">
    <property type="entry name" value="ABC1_TM_dom"/>
</dbReference>
<feature type="transmembrane region" description="Helical" evidence="9">
    <location>
        <begin position="331"/>
        <end position="354"/>
    </location>
</feature>
<keyword evidence="4 9" id="KW-0812">Transmembrane</keyword>
<feature type="transmembrane region" description="Helical" evidence="9">
    <location>
        <begin position="304"/>
        <end position="325"/>
    </location>
</feature>
<dbReference type="GO" id="GO:0016887">
    <property type="term" value="F:ATP hydrolysis activity"/>
    <property type="evidence" value="ECO:0007669"/>
    <property type="project" value="InterPro"/>
</dbReference>
<keyword evidence="6 12" id="KW-0067">ATP-binding</keyword>
<dbReference type="FunFam" id="3.40.50.300:FF:000299">
    <property type="entry name" value="ABC transporter ATP-binding protein/permease"/>
    <property type="match status" value="1"/>
</dbReference>
<name>A0A560IZS6_9PROT</name>
<evidence type="ECO:0000256" key="1">
    <source>
        <dbReference type="ARBA" id="ARBA00004651"/>
    </source>
</evidence>
<keyword evidence="2" id="KW-0813">Transport</keyword>
<dbReference type="Gene3D" id="3.40.50.300">
    <property type="entry name" value="P-loop containing nucleotide triphosphate hydrolases"/>
    <property type="match status" value="1"/>
</dbReference>
<dbReference type="AlphaFoldDB" id="A0A560IZS6"/>
<dbReference type="InterPro" id="IPR022515">
    <property type="entry name" value="NHPM_micro_ABC2"/>
</dbReference>
<comment type="caution">
    <text evidence="12">The sequence shown here is derived from an EMBL/GenBank/DDBJ whole genome shotgun (WGS) entry which is preliminary data.</text>
</comment>
<dbReference type="Pfam" id="PF00664">
    <property type="entry name" value="ABC_membrane"/>
    <property type="match status" value="1"/>
</dbReference>
<evidence type="ECO:0000256" key="2">
    <source>
        <dbReference type="ARBA" id="ARBA00022448"/>
    </source>
</evidence>
<dbReference type="Proteomes" id="UP000318050">
    <property type="component" value="Unassembled WGS sequence"/>
</dbReference>
<dbReference type="InterPro" id="IPR003593">
    <property type="entry name" value="AAA+_ATPase"/>
</dbReference>
<dbReference type="EMBL" id="VITT01000001">
    <property type="protein sequence ID" value="TWB64406.1"/>
    <property type="molecule type" value="Genomic_DNA"/>
</dbReference>
<keyword evidence="5" id="KW-0547">Nucleotide-binding</keyword>
<evidence type="ECO:0000313" key="12">
    <source>
        <dbReference type="EMBL" id="TWB64406.1"/>
    </source>
</evidence>
<evidence type="ECO:0000259" key="11">
    <source>
        <dbReference type="PROSITE" id="PS50929"/>
    </source>
</evidence>
<comment type="subcellular location">
    <subcellularLocation>
        <location evidence="1">Cell membrane</location>
        <topology evidence="1">Multi-pass membrane protein</topology>
    </subcellularLocation>
</comment>
<dbReference type="PANTHER" id="PTHR24221">
    <property type="entry name" value="ATP-BINDING CASSETTE SUB-FAMILY B"/>
    <property type="match status" value="1"/>
</dbReference>
<organism evidence="12 13">
    <name type="scientific">Nitrospirillum amazonense</name>
    <dbReference type="NCBI Taxonomy" id="28077"/>
    <lineage>
        <taxon>Bacteria</taxon>
        <taxon>Pseudomonadati</taxon>
        <taxon>Pseudomonadota</taxon>
        <taxon>Alphaproteobacteria</taxon>
        <taxon>Rhodospirillales</taxon>
        <taxon>Azospirillaceae</taxon>
        <taxon>Nitrospirillum</taxon>
    </lineage>
</organism>
<dbReference type="InterPro" id="IPR003439">
    <property type="entry name" value="ABC_transporter-like_ATP-bd"/>
</dbReference>
<feature type="domain" description="ABC transmembrane type-1" evidence="11">
    <location>
        <begin position="201"/>
        <end position="476"/>
    </location>
</feature>
<dbReference type="GO" id="GO:0005886">
    <property type="term" value="C:plasma membrane"/>
    <property type="evidence" value="ECO:0007669"/>
    <property type="project" value="UniProtKB-SubCell"/>
</dbReference>
<dbReference type="InterPro" id="IPR039421">
    <property type="entry name" value="Type_1_exporter"/>
</dbReference>
<dbReference type="GO" id="GO:0140359">
    <property type="term" value="F:ABC-type transporter activity"/>
    <property type="evidence" value="ECO:0007669"/>
    <property type="project" value="InterPro"/>
</dbReference>
<dbReference type="OrthoDB" id="9787557at2"/>
<feature type="transmembrane region" description="Helical" evidence="9">
    <location>
        <begin position="61"/>
        <end position="78"/>
    </location>
</feature>
<keyword evidence="3" id="KW-1003">Cell membrane</keyword>
<dbReference type="Gene3D" id="1.20.1560.10">
    <property type="entry name" value="ABC transporter type 1, transmembrane domain"/>
    <property type="match status" value="1"/>
</dbReference>